<reference evidence="4" key="1">
    <citation type="submission" date="2021-04" db="EMBL/GenBank/DDBJ databases">
        <title>Pseudonocardia sp. nov., isolated from sandy soil of mangrove forest.</title>
        <authorList>
            <person name="Zan Z."/>
            <person name="Huang R."/>
            <person name="Liu W."/>
        </authorList>
    </citation>
    <scope>NUCLEOTIDE SEQUENCE</scope>
    <source>
        <strain evidence="4">S2-4</strain>
    </source>
</reference>
<feature type="compositionally biased region" description="Low complexity" evidence="2">
    <location>
        <begin position="24"/>
        <end position="37"/>
    </location>
</feature>
<keyword evidence="5" id="KW-1185">Reference proteome</keyword>
<keyword evidence="1 3" id="KW-0732">Signal</keyword>
<proteinExistence type="predicted"/>
<feature type="region of interest" description="Disordered" evidence="2">
    <location>
        <begin position="24"/>
        <end position="44"/>
    </location>
</feature>
<accession>A0ABT1A7K3</accession>
<dbReference type="Gene3D" id="3.40.190.10">
    <property type="entry name" value="Periplasmic binding protein-like II"/>
    <property type="match status" value="2"/>
</dbReference>
<dbReference type="InterPro" id="IPR006059">
    <property type="entry name" value="SBP"/>
</dbReference>
<sequence>MRRTALLPLALAAAVVLAGCGSPAAGTTSPTTPAPTADIGEASPVTPLDDTVVEAARAEGEVLLYTNAEDQQMAPIKEAFEAAHPGIVLRSLPLGDEEMFQRYETEVASGAPTADVVMNSDAAAWLPFIDGGNIADHQDPNTPNLPDYALLAPGVYAVSLDPVVAVFNKALLPESEQPTTMAALAEMAPRLDGRIATTDIGNAIQFGSTGSYVDRQGEAGWQVLEAIGAHSGVESSNGPLVTKLVQGQYTATFFVAGAVRAFITDDVAQVVNYRYLEDGTPLLPRAVGVTSGAGHPNAGRVFVNWLLSVEGQEAACTGGFTPYRDGVPCDFGLPQVTAAVGGEDNLIIGSFDRAVVDQRDEIVTRWNEAFGR</sequence>
<evidence type="ECO:0000256" key="1">
    <source>
        <dbReference type="ARBA" id="ARBA00022729"/>
    </source>
</evidence>
<dbReference type="Proteomes" id="UP001165283">
    <property type="component" value="Unassembled WGS sequence"/>
</dbReference>
<organism evidence="4 5">
    <name type="scientific">Pseudonocardia humida</name>
    <dbReference type="NCBI Taxonomy" id="2800819"/>
    <lineage>
        <taxon>Bacteria</taxon>
        <taxon>Bacillati</taxon>
        <taxon>Actinomycetota</taxon>
        <taxon>Actinomycetes</taxon>
        <taxon>Pseudonocardiales</taxon>
        <taxon>Pseudonocardiaceae</taxon>
        <taxon>Pseudonocardia</taxon>
    </lineage>
</organism>
<evidence type="ECO:0000256" key="2">
    <source>
        <dbReference type="SAM" id="MobiDB-lite"/>
    </source>
</evidence>
<dbReference type="RefSeq" id="WP_252443555.1">
    <property type="nucleotide sequence ID" value="NZ_JAGSOV010000061.1"/>
</dbReference>
<feature type="chain" id="PRO_5047135708" evidence="3">
    <location>
        <begin position="19"/>
        <end position="372"/>
    </location>
</feature>
<dbReference type="PANTHER" id="PTHR30006">
    <property type="entry name" value="THIAMINE-BINDING PERIPLASMIC PROTEIN-RELATED"/>
    <property type="match status" value="1"/>
</dbReference>
<dbReference type="PROSITE" id="PS51257">
    <property type="entry name" value="PROKAR_LIPOPROTEIN"/>
    <property type="match status" value="1"/>
</dbReference>
<dbReference type="Pfam" id="PF01547">
    <property type="entry name" value="SBP_bac_1"/>
    <property type="match status" value="1"/>
</dbReference>
<protein>
    <submittedName>
        <fullName evidence="4">Extracellular solute-binding protein</fullName>
    </submittedName>
</protein>
<evidence type="ECO:0000256" key="3">
    <source>
        <dbReference type="SAM" id="SignalP"/>
    </source>
</evidence>
<dbReference type="PANTHER" id="PTHR30006:SF25">
    <property type="entry name" value="PHOSPHOGLYCERATE TRANSPORT REGULATORY PROTEIN PGTC"/>
    <property type="match status" value="1"/>
</dbReference>
<evidence type="ECO:0000313" key="4">
    <source>
        <dbReference type="EMBL" id="MCO1659002.1"/>
    </source>
</evidence>
<name>A0ABT1A7K3_9PSEU</name>
<gene>
    <name evidence="4" type="ORF">KDL28_28425</name>
</gene>
<dbReference type="EMBL" id="JAGSOV010000061">
    <property type="protein sequence ID" value="MCO1659002.1"/>
    <property type="molecule type" value="Genomic_DNA"/>
</dbReference>
<comment type="caution">
    <text evidence="4">The sequence shown here is derived from an EMBL/GenBank/DDBJ whole genome shotgun (WGS) entry which is preliminary data.</text>
</comment>
<evidence type="ECO:0000313" key="5">
    <source>
        <dbReference type="Proteomes" id="UP001165283"/>
    </source>
</evidence>
<feature type="signal peptide" evidence="3">
    <location>
        <begin position="1"/>
        <end position="18"/>
    </location>
</feature>
<dbReference type="SUPFAM" id="SSF53850">
    <property type="entry name" value="Periplasmic binding protein-like II"/>
    <property type="match status" value="1"/>
</dbReference>